<feature type="non-terminal residue" evidence="1">
    <location>
        <position position="1"/>
    </location>
</feature>
<comment type="caution">
    <text evidence="1">The sequence shown here is derived from an EMBL/GenBank/DDBJ whole genome shotgun (WGS) entry which is preliminary data.</text>
</comment>
<accession>A0A820MC52</accession>
<dbReference type="Proteomes" id="UP000663868">
    <property type="component" value="Unassembled WGS sequence"/>
</dbReference>
<dbReference type="EMBL" id="CAJOBB010020916">
    <property type="protein sequence ID" value="CAF4371605.1"/>
    <property type="molecule type" value="Genomic_DNA"/>
</dbReference>
<dbReference type="AlphaFoldDB" id="A0A820MC52"/>
<proteinExistence type="predicted"/>
<evidence type="ECO:0000313" key="1">
    <source>
        <dbReference type="EMBL" id="CAF4371605.1"/>
    </source>
</evidence>
<organism evidence="1 2">
    <name type="scientific">Adineta steineri</name>
    <dbReference type="NCBI Taxonomy" id="433720"/>
    <lineage>
        <taxon>Eukaryota</taxon>
        <taxon>Metazoa</taxon>
        <taxon>Spiralia</taxon>
        <taxon>Gnathifera</taxon>
        <taxon>Rotifera</taxon>
        <taxon>Eurotatoria</taxon>
        <taxon>Bdelloidea</taxon>
        <taxon>Adinetida</taxon>
        <taxon>Adinetidae</taxon>
        <taxon>Adineta</taxon>
    </lineage>
</organism>
<gene>
    <name evidence="1" type="ORF">KXQ929_LOCUS49392</name>
</gene>
<protein>
    <recommendedName>
        <fullName evidence="3">VWFA domain-containing protein</fullName>
    </recommendedName>
</protein>
<sequence length="145" mass="16609">MTDGQDNEPNGPALKKSIDMLRLVLSGMTNSPPITFHVIGFGEVNDQFLNQIRTFGTHHGLFRYSTQSQELQNNFNDMFEYALNIREFTIKFSNNKTYIAHNIDNEIIGFLTDDGDDISTITELTITDDKKTTTNFHLIQMKDVR</sequence>
<evidence type="ECO:0000313" key="2">
    <source>
        <dbReference type="Proteomes" id="UP000663868"/>
    </source>
</evidence>
<name>A0A820MC52_9BILA</name>
<reference evidence="1" key="1">
    <citation type="submission" date="2021-02" db="EMBL/GenBank/DDBJ databases">
        <authorList>
            <person name="Nowell W R."/>
        </authorList>
    </citation>
    <scope>NUCLEOTIDE SEQUENCE</scope>
</reference>
<evidence type="ECO:0008006" key="3">
    <source>
        <dbReference type="Google" id="ProtNLM"/>
    </source>
</evidence>